<dbReference type="Pfam" id="PF09269">
    <property type="entry name" value="DUF1967"/>
    <property type="match status" value="1"/>
</dbReference>
<evidence type="ECO:0000256" key="8">
    <source>
        <dbReference type="ARBA" id="ARBA00023134"/>
    </source>
</evidence>
<keyword evidence="14" id="KW-1185">Reference proteome</keyword>
<dbReference type="InterPro" id="IPR006073">
    <property type="entry name" value="GTP-bd"/>
</dbReference>
<keyword evidence="4 9" id="KW-0479">Metal-binding</keyword>
<dbReference type="HAMAP" id="MF_01454">
    <property type="entry name" value="GTPase_Obg"/>
    <property type="match status" value="1"/>
</dbReference>
<dbReference type="PROSITE" id="PS51710">
    <property type="entry name" value="G_OBG"/>
    <property type="match status" value="1"/>
</dbReference>
<dbReference type="SUPFAM" id="SSF82051">
    <property type="entry name" value="Obg GTP-binding protein N-terminal domain"/>
    <property type="match status" value="1"/>
</dbReference>
<gene>
    <name evidence="13" type="primary">obgE</name>
    <name evidence="9" type="synonym">obg</name>
    <name evidence="13" type="ORF">H8718_07520</name>
</gene>
<dbReference type="PROSITE" id="PS51881">
    <property type="entry name" value="OCT"/>
    <property type="match status" value="1"/>
</dbReference>
<dbReference type="PROSITE" id="PS51883">
    <property type="entry name" value="OBG"/>
    <property type="match status" value="1"/>
</dbReference>
<keyword evidence="8 9" id="KW-0342">GTP-binding</keyword>
<dbReference type="SUPFAM" id="SSF102741">
    <property type="entry name" value="Obg GTP-binding protein C-terminal domain"/>
    <property type="match status" value="1"/>
</dbReference>
<dbReference type="GO" id="GO:0005525">
    <property type="term" value="F:GTP binding"/>
    <property type="evidence" value="ECO:0007669"/>
    <property type="project" value="UniProtKB-UniRule"/>
</dbReference>
<protein>
    <recommendedName>
        <fullName evidence="9">GTPase Obg</fullName>
        <ecNumber evidence="9">3.6.5.-</ecNumber>
    </recommendedName>
    <alternativeName>
        <fullName evidence="9">GTP-binding protein Obg</fullName>
    </alternativeName>
</protein>
<evidence type="ECO:0000256" key="4">
    <source>
        <dbReference type="ARBA" id="ARBA00022723"/>
    </source>
</evidence>
<dbReference type="PANTHER" id="PTHR11702">
    <property type="entry name" value="DEVELOPMENTALLY REGULATED GTP-BINDING PROTEIN-RELATED"/>
    <property type="match status" value="1"/>
</dbReference>
<dbReference type="SUPFAM" id="SSF52540">
    <property type="entry name" value="P-loop containing nucleoside triphosphate hydrolases"/>
    <property type="match status" value="1"/>
</dbReference>
<dbReference type="GO" id="GO:0003924">
    <property type="term" value="F:GTPase activity"/>
    <property type="evidence" value="ECO:0007669"/>
    <property type="project" value="UniProtKB-UniRule"/>
</dbReference>
<dbReference type="RefSeq" id="WP_177669692.1">
    <property type="nucleotide sequence ID" value="NZ_JACRSY010000009.1"/>
</dbReference>
<keyword evidence="3 9" id="KW-0963">Cytoplasm</keyword>
<comment type="cofactor">
    <cofactor evidence="1 9">
        <name>Mg(2+)</name>
        <dbReference type="ChEBI" id="CHEBI:18420"/>
    </cofactor>
</comment>
<feature type="binding site" evidence="9">
    <location>
        <position position="172"/>
    </location>
    <ligand>
        <name>Mg(2+)</name>
        <dbReference type="ChEBI" id="CHEBI:18420"/>
    </ligand>
</feature>
<feature type="binding site" evidence="9">
    <location>
        <begin position="312"/>
        <end position="314"/>
    </location>
    <ligand>
        <name>GTP</name>
        <dbReference type="ChEBI" id="CHEBI:37565"/>
    </ligand>
</feature>
<keyword evidence="6 9" id="KW-0378">Hydrolase</keyword>
<dbReference type="GO" id="GO:0042254">
    <property type="term" value="P:ribosome biogenesis"/>
    <property type="evidence" value="ECO:0007669"/>
    <property type="project" value="UniProtKB-UniRule"/>
</dbReference>
<feature type="binding site" evidence="9">
    <location>
        <begin position="283"/>
        <end position="286"/>
    </location>
    <ligand>
        <name>GTP</name>
        <dbReference type="ChEBI" id="CHEBI:37565"/>
    </ligand>
</feature>
<sequence>MFVDNVKIFVKSGKGGDGHVSFRREKYVPNGGPDGGDGGRGGHIIFQVDPGMNTLMNFRHKRHYKAENGEDGGKKRCHGKDGADLIIKVPQGTVIKEAETGKIIADLHKVDDKQVIFRGGYGGRGNQHFATPTRQAPKYAEKGRPAKEYWVTLELKMIADVGLVGYPNVGKSTLLSMVSNAQPKIANYHFTTLSPNLGVVSNQYGKQFVMADIPGLIEGAAEGVGLGHDFLRHVERTKVLVHVVDASGSEGRDPVEDIHAIQRELNQYNPEIIETKPQIIAANKMDIEGAEENLERLKEVFEPEGLKVIPISAAANDNLQVLLEDVSNLLATVPDEVIVFEPDFEEEQTIDHEAFTINNEEEGYFIVEGVGVEKMIGYTSLDTEKGFAFFQKYLRERGIIDALEEAGIQEGDTVRIYDLEFEYYK</sequence>
<keyword evidence="5 9" id="KW-0547">Nucleotide-binding</keyword>
<feature type="binding site" evidence="9">
    <location>
        <begin position="212"/>
        <end position="215"/>
    </location>
    <ligand>
        <name>GTP</name>
        <dbReference type="ChEBI" id="CHEBI:37565"/>
    </ligand>
</feature>
<dbReference type="GO" id="GO:0005737">
    <property type="term" value="C:cytoplasm"/>
    <property type="evidence" value="ECO:0007669"/>
    <property type="project" value="UniProtKB-SubCell"/>
</dbReference>
<dbReference type="AlphaFoldDB" id="A0A926EGY3"/>
<dbReference type="InterPro" id="IPR036346">
    <property type="entry name" value="GTP-bd_prot_GTP1/OBG_C_sf"/>
</dbReference>
<dbReference type="Pfam" id="PF01926">
    <property type="entry name" value="MMR_HSR1"/>
    <property type="match status" value="1"/>
</dbReference>
<comment type="similarity">
    <text evidence="2 9">Belongs to the TRAFAC class OBG-HflX-like GTPase superfamily. OBG GTPase family.</text>
</comment>
<evidence type="ECO:0000256" key="2">
    <source>
        <dbReference type="ARBA" id="ARBA00007699"/>
    </source>
</evidence>
<dbReference type="InterPro" id="IPR031167">
    <property type="entry name" value="G_OBG"/>
</dbReference>
<comment type="function">
    <text evidence="9">An essential GTPase which binds GTP, GDP and possibly (p)ppGpp with moderate affinity, with high nucleotide exchange rates and a fairly low GTP hydrolysis rate. Plays a role in control of the cell cycle, stress response, ribosome biogenesis and in those bacteria that undergo differentiation, in morphogenesis control.</text>
</comment>
<evidence type="ECO:0000256" key="3">
    <source>
        <dbReference type="ARBA" id="ARBA00022490"/>
    </source>
</evidence>
<dbReference type="FunFam" id="2.70.210.12:FF:000001">
    <property type="entry name" value="GTPase Obg"/>
    <property type="match status" value="1"/>
</dbReference>
<comment type="caution">
    <text evidence="13">The sequence shown here is derived from an EMBL/GenBank/DDBJ whole genome shotgun (WGS) entry which is preliminary data.</text>
</comment>
<dbReference type="CDD" id="cd01898">
    <property type="entry name" value="Obg"/>
    <property type="match status" value="1"/>
</dbReference>
<feature type="domain" description="OCT" evidence="11">
    <location>
        <begin position="347"/>
        <end position="425"/>
    </location>
</feature>
<dbReference type="InterPro" id="IPR015349">
    <property type="entry name" value="OCT_dom"/>
</dbReference>
<dbReference type="Gene3D" id="3.40.50.300">
    <property type="entry name" value="P-loop containing nucleotide triphosphate hydrolases"/>
    <property type="match status" value="1"/>
</dbReference>
<evidence type="ECO:0000256" key="5">
    <source>
        <dbReference type="ARBA" id="ARBA00022741"/>
    </source>
</evidence>
<comment type="subunit">
    <text evidence="9">Monomer.</text>
</comment>
<dbReference type="NCBIfam" id="NF008956">
    <property type="entry name" value="PRK12299.1"/>
    <property type="match status" value="1"/>
</dbReference>
<feature type="domain" description="Obg" evidence="12">
    <location>
        <begin position="1"/>
        <end position="158"/>
    </location>
</feature>
<proteinExistence type="inferred from homology"/>
<dbReference type="Pfam" id="PF01018">
    <property type="entry name" value="GTP1_OBG"/>
    <property type="match status" value="1"/>
</dbReference>
<evidence type="ECO:0000256" key="7">
    <source>
        <dbReference type="ARBA" id="ARBA00022842"/>
    </source>
</evidence>
<evidence type="ECO:0000259" key="10">
    <source>
        <dbReference type="PROSITE" id="PS51710"/>
    </source>
</evidence>
<dbReference type="InterPro" id="IPR045086">
    <property type="entry name" value="OBG_GTPase"/>
</dbReference>
<dbReference type="InterPro" id="IPR006169">
    <property type="entry name" value="GTP1_OBG_dom"/>
</dbReference>
<feature type="binding site" evidence="9">
    <location>
        <begin position="165"/>
        <end position="172"/>
    </location>
    <ligand>
        <name>GTP</name>
        <dbReference type="ChEBI" id="CHEBI:37565"/>
    </ligand>
</feature>
<feature type="binding site" evidence="9">
    <location>
        <begin position="190"/>
        <end position="194"/>
    </location>
    <ligand>
        <name>GTP</name>
        <dbReference type="ChEBI" id="CHEBI:37565"/>
    </ligand>
</feature>
<dbReference type="NCBIfam" id="TIGR02729">
    <property type="entry name" value="Obg_CgtA"/>
    <property type="match status" value="1"/>
</dbReference>
<evidence type="ECO:0000259" key="12">
    <source>
        <dbReference type="PROSITE" id="PS51883"/>
    </source>
</evidence>
<keyword evidence="7 9" id="KW-0460">Magnesium</keyword>
<dbReference type="EC" id="3.6.5.-" evidence="9"/>
<dbReference type="GO" id="GO:0000287">
    <property type="term" value="F:magnesium ion binding"/>
    <property type="evidence" value="ECO:0007669"/>
    <property type="project" value="InterPro"/>
</dbReference>
<dbReference type="Gene3D" id="3.30.300.350">
    <property type="entry name" value="GTP-binding protein OBG, C-terminal domain"/>
    <property type="match status" value="1"/>
</dbReference>
<organism evidence="13 14">
    <name type="scientific">Zhenhengia yiwuensis</name>
    <dbReference type="NCBI Taxonomy" id="2763666"/>
    <lineage>
        <taxon>Bacteria</taxon>
        <taxon>Bacillati</taxon>
        <taxon>Bacillota</taxon>
        <taxon>Clostridia</taxon>
        <taxon>Lachnospirales</taxon>
        <taxon>Lachnospiraceae</taxon>
        <taxon>Zhenhengia</taxon>
    </lineage>
</organism>
<feature type="binding site" evidence="9">
    <location>
        <position position="192"/>
    </location>
    <ligand>
        <name>Mg(2+)</name>
        <dbReference type="ChEBI" id="CHEBI:18420"/>
    </ligand>
</feature>
<evidence type="ECO:0000256" key="9">
    <source>
        <dbReference type="HAMAP-Rule" id="MF_01454"/>
    </source>
</evidence>
<dbReference type="Gene3D" id="2.70.210.12">
    <property type="entry name" value="GTP1/OBG domain"/>
    <property type="match status" value="1"/>
</dbReference>
<dbReference type="InterPro" id="IPR006074">
    <property type="entry name" value="GTP1-OBG_CS"/>
</dbReference>
<evidence type="ECO:0000256" key="6">
    <source>
        <dbReference type="ARBA" id="ARBA00022801"/>
    </source>
</evidence>
<dbReference type="Proteomes" id="UP000655830">
    <property type="component" value="Unassembled WGS sequence"/>
</dbReference>
<accession>A0A926EGY3</accession>
<dbReference type="EMBL" id="JACRSY010000009">
    <property type="protein sequence ID" value="MBC8579374.1"/>
    <property type="molecule type" value="Genomic_DNA"/>
</dbReference>
<name>A0A926EGY3_9FIRM</name>
<evidence type="ECO:0000313" key="13">
    <source>
        <dbReference type="EMBL" id="MBC8579374.1"/>
    </source>
</evidence>
<evidence type="ECO:0000313" key="14">
    <source>
        <dbReference type="Proteomes" id="UP000655830"/>
    </source>
</evidence>
<evidence type="ECO:0000259" key="11">
    <source>
        <dbReference type="PROSITE" id="PS51881"/>
    </source>
</evidence>
<dbReference type="NCBIfam" id="NF008954">
    <property type="entry name" value="PRK12296.1"/>
    <property type="match status" value="1"/>
</dbReference>
<dbReference type="NCBIfam" id="TIGR03595">
    <property type="entry name" value="Obg_CgtA_exten"/>
    <property type="match status" value="1"/>
</dbReference>
<dbReference type="PROSITE" id="PS00905">
    <property type="entry name" value="GTP1_OBG"/>
    <property type="match status" value="1"/>
</dbReference>
<dbReference type="PRINTS" id="PR00326">
    <property type="entry name" value="GTP1OBG"/>
</dbReference>
<feature type="domain" description="OBG-type G" evidence="10">
    <location>
        <begin position="159"/>
        <end position="331"/>
    </location>
</feature>
<dbReference type="InterPro" id="IPR036726">
    <property type="entry name" value="GTP1_OBG_dom_sf"/>
</dbReference>
<comment type="subcellular location">
    <subcellularLocation>
        <location evidence="9">Cytoplasm</location>
    </subcellularLocation>
</comment>
<dbReference type="InterPro" id="IPR027417">
    <property type="entry name" value="P-loop_NTPase"/>
</dbReference>
<dbReference type="NCBIfam" id="NF008955">
    <property type="entry name" value="PRK12297.1"/>
    <property type="match status" value="1"/>
</dbReference>
<dbReference type="InterPro" id="IPR014100">
    <property type="entry name" value="GTP-bd_Obg/CgtA"/>
</dbReference>
<reference evidence="13" key="1">
    <citation type="submission" date="2020-08" db="EMBL/GenBank/DDBJ databases">
        <title>Genome public.</title>
        <authorList>
            <person name="Liu C."/>
            <person name="Sun Q."/>
        </authorList>
    </citation>
    <scope>NUCLEOTIDE SEQUENCE</scope>
    <source>
        <strain evidence="13">NSJ-12</strain>
    </source>
</reference>
<evidence type="ECO:0000256" key="1">
    <source>
        <dbReference type="ARBA" id="ARBA00001946"/>
    </source>
</evidence>
<dbReference type="PANTHER" id="PTHR11702:SF31">
    <property type="entry name" value="MITOCHONDRIAL RIBOSOME-ASSOCIATED GTPASE 2"/>
    <property type="match status" value="1"/>
</dbReference>